<dbReference type="EMBL" id="DUGC01000032">
    <property type="protein sequence ID" value="HIH09365.1"/>
    <property type="molecule type" value="Genomic_DNA"/>
</dbReference>
<dbReference type="GO" id="GO:0005524">
    <property type="term" value="F:ATP binding"/>
    <property type="evidence" value="ECO:0007669"/>
    <property type="project" value="UniProtKB-KW"/>
</dbReference>
<protein>
    <submittedName>
        <fullName evidence="3">ATP-binding protein</fullName>
    </submittedName>
</protein>
<dbReference type="InterPro" id="IPR041682">
    <property type="entry name" value="AAA_14"/>
</dbReference>
<gene>
    <name evidence="3" type="ORF">HA254_01720</name>
</gene>
<evidence type="ECO:0000259" key="1">
    <source>
        <dbReference type="Pfam" id="PF13173"/>
    </source>
</evidence>
<name>A0A7J4IYJ4_9ARCH</name>
<sequence length="422" mass="48387">MDKTMIIEALSDWNPWRKELNTGFERKGYMEKLGSLHRSGQIITITGVRRSGKSTLMRQYMKKIAAKHGADKILYVNFEEPLFSGATFDTLSLIYSAYREIVNPSGRVFLFLDEIQKVNGWEKFVRPLHEKGEADIFVSGSTSNLIGADYGTLLTGRHLDMNVFPMSFAELLELNGINGRKEALMEHYKTVNILREYLQWGGFPKAVLAKEQRKEILSAYLEDILARDIIDKYKVRESTKLRAAAMYYLSNYASIHSFNSMARFLKISPDTADRFSGYLAESQLLIFTKKFAYSLKEQTVNPRKVYCIDNGIREATAFRFSEDSGKAMENMVAVHLLRSGKKIFYWKQNKTGHEVDFIVKEGHEITEAIQVTQGNDPREERGLRAAEKELNPKKLTAITMEETKTAYDNQILWKWLLENGSG</sequence>
<proteinExistence type="predicted"/>
<keyword evidence="3" id="KW-0067">ATP-binding</keyword>
<evidence type="ECO:0000313" key="3">
    <source>
        <dbReference type="EMBL" id="HIH09365.1"/>
    </source>
</evidence>
<dbReference type="Pfam" id="PF13635">
    <property type="entry name" value="DUF4143"/>
    <property type="match status" value="1"/>
</dbReference>
<evidence type="ECO:0000259" key="2">
    <source>
        <dbReference type="Pfam" id="PF13635"/>
    </source>
</evidence>
<feature type="domain" description="AAA" evidence="1">
    <location>
        <begin position="41"/>
        <end position="172"/>
    </location>
</feature>
<dbReference type="InterPro" id="IPR025420">
    <property type="entry name" value="DUF4143"/>
</dbReference>
<feature type="domain" description="DUF4143" evidence="2">
    <location>
        <begin position="227"/>
        <end position="365"/>
    </location>
</feature>
<dbReference type="Proteomes" id="UP000565078">
    <property type="component" value="Unassembled WGS sequence"/>
</dbReference>
<dbReference type="Pfam" id="PF13173">
    <property type="entry name" value="AAA_14"/>
    <property type="match status" value="1"/>
</dbReference>
<comment type="caution">
    <text evidence="3">The sequence shown here is derived from an EMBL/GenBank/DDBJ whole genome shotgun (WGS) entry which is preliminary data.</text>
</comment>
<accession>A0A7J4IYJ4</accession>
<dbReference type="PANTHER" id="PTHR33295">
    <property type="entry name" value="ATPASE"/>
    <property type="match status" value="1"/>
</dbReference>
<evidence type="ECO:0000313" key="4">
    <source>
        <dbReference type="Proteomes" id="UP000565078"/>
    </source>
</evidence>
<organism evidence="3 4">
    <name type="scientific">Candidatus Iainarchaeum sp</name>
    <dbReference type="NCBI Taxonomy" id="3101447"/>
    <lineage>
        <taxon>Archaea</taxon>
        <taxon>Candidatus Iainarchaeota</taxon>
        <taxon>Candidatus Iainarchaeia</taxon>
        <taxon>Candidatus Iainarchaeales</taxon>
        <taxon>Candidatus Iainarchaeaceae</taxon>
        <taxon>Candidatus Iainarchaeum</taxon>
    </lineage>
</organism>
<dbReference type="PANTHER" id="PTHR33295:SF19">
    <property type="entry name" value="ARCHAEAL ATPASE"/>
    <property type="match status" value="1"/>
</dbReference>
<dbReference type="SUPFAM" id="SSF52540">
    <property type="entry name" value="P-loop containing nucleoside triphosphate hydrolases"/>
    <property type="match status" value="1"/>
</dbReference>
<keyword evidence="3" id="KW-0547">Nucleotide-binding</keyword>
<dbReference type="Gene3D" id="3.40.50.300">
    <property type="entry name" value="P-loop containing nucleotide triphosphate hydrolases"/>
    <property type="match status" value="1"/>
</dbReference>
<dbReference type="InterPro" id="IPR027417">
    <property type="entry name" value="P-loop_NTPase"/>
</dbReference>
<dbReference type="AlphaFoldDB" id="A0A7J4IYJ4"/>
<reference evidence="4" key="1">
    <citation type="journal article" date="2020" name="bioRxiv">
        <title>A rank-normalized archaeal taxonomy based on genome phylogeny resolves widespread incomplete and uneven classifications.</title>
        <authorList>
            <person name="Rinke C."/>
            <person name="Chuvochina M."/>
            <person name="Mussig A.J."/>
            <person name="Chaumeil P.-A."/>
            <person name="Waite D.W."/>
            <person name="Whitman W.B."/>
            <person name="Parks D.H."/>
            <person name="Hugenholtz P."/>
        </authorList>
    </citation>
    <scope>NUCLEOTIDE SEQUENCE [LARGE SCALE GENOMIC DNA]</scope>
</reference>